<comment type="caution">
    <text evidence="1">The sequence shown here is derived from an EMBL/GenBank/DDBJ whole genome shotgun (WGS) entry which is preliminary data.</text>
</comment>
<evidence type="ECO:0000313" key="1">
    <source>
        <dbReference type="EMBL" id="MDB8613090.1"/>
    </source>
</evidence>
<gene>
    <name evidence="1" type="ORF">PNU26_01545</name>
</gene>
<dbReference type="RefSeq" id="WP_195917862.1">
    <property type="nucleotide sequence ID" value="NZ_JADOZZ010000001.1"/>
</dbReference>
<dbReference type="EMBL" id="JAQMJT010000001">
    <property type="protein sequence ID" value="MDB8613090.1"/>
    <property type="molecule type" value="Genomic_DNA"/>
</dbReference>
<dbReference type="Proteomes" id="UP001210204">
    <property type="component" value="Unassembled WGS sequence"/>
</dbReference>
<name>A0AAW6D4D4_STRSL</name>
<sequence>MAGIKYAPKTYDKSVTVLERVEYFRHWFYTTHQKKGAVAIKLGINAKKLNRILTLEQLPDEELLRKMVELCEK</sequence>
<protein>
    <submittedName>
        <fullName evidence="1">Uncharacterized protein</fullName>
    </submittedName>
</protein>
<reference evidence="1" key="1">
    <citation type="submission" date="2023-01" db="EMBL/GenBank/DDBJ databases">
        <title>Human gut microbiome strain richness.</title>
        <authorList>
            <person name="Chen-Liaw A."/>
        </authorList>
    </citation>
    <scope>NUCLEOTIDE SEQUENCE</scope>
    <source>
        <strain evidence="1">1001095st1_G4_1001095IJ_161003</strain>
    </source>
</reference>
<evidence type="ECO:0000313" key="2">
    <source>
        <dbReference type="Proteomes" id="UP001210204"/>
    </source>
</evidence>
<organism evidence="1 2">
    <name type="scientific">Streptococcus salivarius</name>
    <dbReference type="NCBI Taxonomy" id="1304"/>
    <lineage>
        <taxon>Bacteria</taxon>
        <taxon>Bacillati</taxon>
        <taxon>Bacillota</taxon>
        <taxon>Bacilli</taxon>
        <taxon>Lactobacillales</taxon>
        <taxon>Streptococcaceae</taxon>
        <taxon>Streptococcus</taxon>
    </lineage>
</organism>
<proteinExistence type="predicted"/>
<dbReference type="AlphaFoldDB" id="A0AAW6D4D4"/>
<accession>A0AAW6D4D4</accession>